<dbReference type="EMBL" id="CP144548">
    <property type="protein sequence ID" value="WVW87036.1"/>
    <property type="molecule type" value="Genomic_DNA"/>
</dbReference>
<proteinExistence type="predicted"/>
<evidence type="ECO:0000313" key="3">
    <source>
        <dbReference type="EMBL" id="WVW87036.1"/>
    </source>
</evidence>
<dbReference type="KEGG" id="kbi:30212636"/>
<feature type="region of interest" description="Disordered" evidence="1">
    <location>
        <begin position="1"/>
        <end position="20"/>
    </location>
</feature>
<dbReference type="EMBL" id="KI894025">
    <property type="protein sequence ID" value="OCF22587.1"/>
    <property type="molecule type" value="Genomic_DNA"/>
</dbReference>
<reference evidence="3" key="4">
    <citation type="submission" date="2024-02" db="EMBL/GenBank/DDBJ databases">
        <title>Comparative genomics of Cryptococcus and Kwoniella reveals pathogenesis evolution and contrasting modes of karyotype evolution via chromosome fusion or intercentromeric recombination.</title>
        <authorList>
            <person name="Coelho M.A."/>
            <person name="David-Palma M."/>
            <person name="Shea T."/>
            <person name="Bowers K."/>
            <person name="McGinley-Smith S."/>
            <person name="Mohammad A.W."/>
            <person name="Gnirke A."/>
            <person name="Yurkov A.M."/>
            <person name="Nowrousian M."/>
            <person name="Sun S."/>
            <person name="Cuomo C.A."/>
            <person name="Heitman J."/>
        </authorList>
    </citation>
    <scope>NUCLEOTIDE SEQUENCE</scope>
    <source>
        <strain evidence="3">CBS 10118</strain>
    </source>
</reference>
<dbReference type="AlphaFoldDB" id="A0A1B9FUY6"/>
<dbReference type="GeneID" id="30212636"/>
<feature type="region of interest" description="Disordered" evidence="1">
    <location>
        <begin position="49"/>
        <end position="103"/>
    </location>
</feature>
<evidence type="ECO:0000256" key="1">
    <source>
        <dbReference type="SAM" id="MobiDB-lite"/>
    </source>
</evidence>
<name>A0A1B9FUY6_9TREE</name>
<reference evidence="3" key="2">
    <citation type="submission" date="2013-07" db="EMBL/GenBank/DDBJ databases">
        <authorList>
            <consortium name="The Broad Institute Genome Sequencing Platform"/>
            <person name="Cuomo C."/>
            <person name="Litvintseva A."/>
            <person name="Chen Y."/>
            <person name="Heitman J."/>
            <person name="Sun S."/>
            <person name="Springer D."/>
            <person name="Dromer F."/>
            <person name="Young S.K."/>
            <person name="Zeng Q."/>
            <person name="Gargeya S."/>
            <person name="Fitzgerald M."/>
            <person name="Abouelleil A."/>
            <person name="Alvarado L."/>
            <person name="Berlin A.M."/>
            <person name="Chapman S.B."/>
            <person name="Dewar J."/>
            <person name="Goldberg J."/>
            <person name="Griggs A."/>
            <person name="Gujja S."/>
            <person name="Hansen M."/>
            <person name="Howarth C."/>
            <person name="Imamovic A."/>
            <person name="Larimer J."/>
            <person name="McCowan C."/>
            <person name="Murphy C."/>
            <person name="Pearson M."/>
            <person name="Priest M."/>
            <person name="Roberts A."/>
            <person name="Saif S."/>
            <person name="Shea T."/>
            <person name="Sykes S."/>
            <person name="Wortman J."/>
            <person name="Nusbaum C."/>
            <person name="Birren B."/>
        </authorList>
    </citation>
    <scope>NUCLEOTIDE SEQUENCE</scope>
    <source>
        <strain evidence="3">CBS 10118</strain>
    </source>
</reference>
<reference evidence="2" key="3">
    <citation type="submission" date="2014-01" db="EMBL/GenBank/DDBJ databases">
        <title>Evolution of pathogenesis and genome organization in the Tremellales.</title>
        <authorList>
            <person name="Cuomo C."/>
            <person name="Litvintseva A."/>
            <person name="Heitman J."/>
            <person name="Chen Y."/>
            <person name="Sun S."/>
            <person name="Springer D."/>
            <person name="Dromer F."/>
            <person name="Young S."/>
            <person name="Zeng Q."/>
            <person name="Chapman S."/>
            <person name="Gujja S."/>
            <person name="Saif S."/>
            <person name="Birren B."/>
        </authorList>
    </citation>
    <scope>NUCLEOTIDE SEQUENCE</scope>
    <source>
        <strain evidence="2">CBS 10118</strain>
    </source>
</reference>
<protein>
    <submittedName>
        <fullName evidence="2">Uncharacterized protein</fullName>
    </submittedName>
</protein>
<evidence type="ECO:0000313" key="2">
    <source>
        <dbReference type="EMBL" id="OCF22587.1"/>
    </source>
</evidence>
<reference evidence="2" key="1">
    <citation type="submission" date="2013-07" db="EMBL/GenBank/DDBJ databases">
        <title>The Genome Sequence of Cryptococcus bestiolae CBS10118.</title>
        <authorList>
            <consortium name="The Broad Institute Genome Sequencing Platform"/>
            <person name="Cuomo C."/>
            <person name="Litvintseva A."/>
            <person name="Chen Y."/>
            <person name="Heitman J."/>
            <person name="Sun S."/>
            <person name="Springer D."/>
            <person name="Dromer F."/>
            <person name="Young S.K."/>
            <person name="Zeng Q."/>
            <person name="Gargeya S."/>
            <person name="Fitzgerald M."/>
            <person name="Abouelleil A."/>
            <person name="Alvarado L."/>
            <person name="Berlin A.M."/>
            <person name="Chapman S.B."/>
            <person name="Dewar J."/>
            <person name="Goldberg J."/>
            <person name="Griggs A."/>
            <person name="Gujja S."/>
            <person name="Hansen M."/>
            <person name="Howarth C."/>
            <person name="Imamovic A."/>
            <person name="Larimer J."/>
            <person name="McCowan C."/>
            <person name="Murphy C."/>
            <person name="Pearson M."/>
            <person name="Priest M."/>
            <person name="Roberts A."/>
            <person name="Saif S."/>
            <person name="Shea T."/>
            <person name="Sykes S."/>
            <person name="Wortman J."/>
            <person name="Nusbaum C."/>
            <person name="Birren B."/>
        </authorList>
    </citation>
    <scope>NUCLEOTIDE SEQUENCE [LARGE SCALE GENOMIC DNA]</scope>
    <source>
        <strain evidence="2">CBS 10118</strain>
    </source>
</reference>
<gene>
    <name evidence="2" type="ORF">I302_08237</name>
    <name evidence="3" type="ORF">I302_109092</name>
</gene>
<dbReference type="VEuPathDB" id="FungiDB:I302_08237"/>
<accession>A0A1B9FUY6</accession>
<evidence type="ECO:0000313" key="4">
    <source>
        <dbReference type="Proteomes" id="UP000092730"/>
    </source>
</evidence>
<keyword evidence="4" id="KW-1185">Reference proteome</keyword>
<dbReference type="Proteomes" id="UP000092730">
    <property type="component" value="Chromosome 8"/>
</dbReference>
<dbReference type="RefSeq" id="XP_019043657.1">
    <property type="nucleotide sequence ID" value="XM_019194821.1"/>
</dbReference>
<sequence length="103" mass="11198">MTDNETETEISTTPPTIDHSLTTGMVMSAVELEIKYDLQRAHPRTDDHLDLNLTRSMNADPDENGKKYGRRPLLLASSNPSEIGGGGNSVLSQVCGRKAKGDE</sequence>
<organism evidence="2">
    <name type="scientific">Kwoniella bestiolae CBS 10118</name>
    <dbReference type="NCBI Taxonomy" id="1296100"/>
    <lineage>
        <taxon>Eukaryota</taxon>
        <taxon>Fungi</taxon>
        <taxon>Dikarya</taxon>
        <taxon>Basidiomycota</taxon>
        <taxon>Agaricomycotina</taxon>
        <taxon>Tremellomycetes</taxon>
        <taxon>Tremellales</taxon>
        <taxon>Cryptococcaceae</taxon>
        <taxon>Kwoniella</taxon>
    </lineage>
</organism>